<keyword evidence="3" id="KW-0378">Hydrolase</keyword>
<dbReference type="Pfam" id="PF13472">
    <property type="entry name" value="Lipase_GDSL_2"/>
    <property type="match status" value="1"/>
</dbReference>
<accession>A0ABT3GJP0</accession>
<dbReference type="InterPro" id="IPR036514">
    <property type="entry name" value="SGNH_hydro_sf"/>
</dbReference>
<evidence type="ECO:0000256" key="1">
    <source>
        <dbReference type="SAM" id="SignalP"/>
    </source>
</evidence>
<dbReference type="GO" id="GO:0016787">
    <property type="term" value="F:hydrolase activity"/>
    <property type="evidence" value="ECO:0007669"/>
    <property type="project" value="UniProtKB-KW"/>
</dbReference>
<sequence>MKWLLLPFFLLFAGCAAISAREPQVPASLVAELDKTWPKNRSIHLVFHGHSVPSGYHKTPEVKPFDSYPLMAMEKIQKAHPHAVINSIVTAIGGEDSVKGAARFEKDVLTLRPDIVFIDYALNDRRQPEADVENAWRSMARAAKAKGVPVVFLTPTGADNVRIDEPDEPLEIRAAIIRKVAAEEGVLLADVWAAWKADLKRGVKQDSLLSQANHPNRKGHEIAAKVIGDLF</sequence>
<protein>
    <submittedName>
        <fullName evidence="3">SGNH/GDSL hydrolase family protein</fullName>
    </submittedName>
</protein>
<dbReference type="PANTHER" id="PTHR30383">
    <property type="entry name" value="THIOESTERASE 1/PROTEASE 1/LYSOPHOSPHOLIPASE L1"/>
    <property type="match status" value="1"/>
</dbReference>
<dbReference type="InterPro" id="IPR013830">
    <property type="entry name" value="SGNH_hydro"/>
</dbReference>
<dbReference type="RefSeq" id="WP_264487830.1">
    <property type="nucleotide sequence ID" value="NZ_JAPDDT010000005.1"/>
</dbReference>
<dbReference type="Proteomes" id="UP001320876">
    <property type="component" value="Unassembled WGS sequence"/>
</dbReference>
<name>A0ABT3GJP0_9BACT</name>
<keyword evidence="4" id="KW-1185">Reference proteome</keyword>
<proteinExistence type="predicted"/>
<reference evidence="3 4" key="1">
    <citation type="submission" date="2022-10" db="EMBL/GenBank/DDBJ databases">
        <title>Luteolibacter arcticus strain CCTCC AB 2014275, whole genome shotgun sequencing project.</title>
        <authorList>
            <person name="Zhao G."/>
            <person name="Shen L."/>
        </authorList>
    </citation>
    <scope>NUCLEOTIDE SEQUENCE [LARGE SCALE GENOMIC DNA]</scope>
    <source>
        <strain evidence="3 4">CCTCC AB 2014275</strain>
    </source>
</reference>
<comment type="caution">
    <text evidence="3">The sequence shown here is derived from an EMBL/GenBank/DDBJ whole genome shotgun (WGS) entry which is preliminary data.</text>
</comment>
<dbReference type="SUPFAM" id="SSF52266">
    <property type="entry name" value="SGNH hydrolase"/>
    <property type="match status" value="1"/>
</dbReference>
<keyword evidence="1" id="KW-0732">Signal</keyword>
<dbReference type="PROSITE" id="PS51257">
    <property type="entry name" value="PROKAR_LIPOPROTEIN"/>
    <property type="match status" value="1"/>
</dbReference>
<feature type="chain" id="PRO_5046585827" evidence="1">
    <location>
        <begin position="20"/>
        <end position="231"/>
    </location>
</feature>
<evidence type="ECO:0000259" key="2">
    <source>
        <dbReference type="Pfam" id="PF13472"/>
    </source>
</evidence>
<evidence type="ECO:0000313" key="3">
    <source>
        <dbReference type="EMBL" id="MCW1923722.1"/>
    </source>
</evidence>
<gene>
    <name evidence="3" type="ORF">OKA05_14240</name>
</gene>
<feature type="domain" description="SGNH hydrolase-type esterase" evidence="2">
    <location>
        <begin position="48"/>
        <end position="222"/>
    </location>
</feature>
<dbReference type="EMBL" id="JAPDDT010000005">
    <property type="protein sequence ID" value="MCW1923722.1"/>
    <property type="molecule type" value="Genomic_DNA"/>
</dbReference>
<organism evidence="3 4">
    <name type="scientific">Luteolibacter arcticus</name>
    <dbReference type="NCBI Taxonomy" id="1581411"/>
    <lineage>
        <taxon>Bacteria</taxon>
        <taxon>Pseudomonadati</taxon>
        <taxon>Verrucomicrobiota</taxon>
        <taxon>Verrucomicrobiia</taxon>
        <taxon>Verrucomicrobiales</taxon>
        <taxon>Verrucomicrobiaceae</taxon>
        <taxon>Luteolibacter</taxon>
    </lineage>
</organism>
<dbReference type="Gene3D" id="3.40.50.1110">
    <property type="entry name" value="SGNH hydrolase"/>
    <property type="match status" value="1"/>
</dbReference>
<feature type="signal peptide" evidence="1">
    <location>
        <begin position="1"/>
        <end position="19"/>
    </location>
</feature>
<dbReference type="PANTHER" id="PTHR30383:SF5">
    <property type="entry name" value="SGNH HYDROLASE-TYPE ESTERASE DOMAIN-CONTAINING PROTEIN"/>
    <property type="match status" value="1"/>
</dbReference>
<dbReference type="InterPro" id="IPR051532">
    <property type="entry name" value="Ester_Hydrolysis_Enzymes"/>
</dbReference>
<evidence type="ECO:0000313" key="4">
    <source>
        <dbReference type="Proteomes" id="UP001320876"/>
    </source>
</evidence>